<protein>
    <recommendedName>
        <fullName evidence="4">Methyltransferase type 11 domain-containing protein</fullName>
    </recommendedName>
</protein>
<dbReference type="OrthoDB" id="9772751at2"/>
<keyword evidence="6" id="KW-1185">Reference proteome</keyword>
<name>A0A1U7J863_9CYAN</name>
<evidence type="ECO:0000259" key="4">
    <source>
        <dbReference type="Pfam" id="PF08241"/>
    </source>
</evidence>
<feature type="domain" description="Methyltransferase type 11" evidence="4">
    <location>
        <begin position="58"/>
        <end position="157"/>
    </location>
</feature>
<gene>
    <name evidence="5" type="ORF">NIES30_06125</name>
</gene>
<dbReference type="GO" id="GO:0008757">
    <property type="term" value="F:S-adenosylmethionine-dependent methyltransferase activity"/>
    <property type="evidence" value="ECO:0007669"/>
    <property type="project" value="InterPro"/>
</dbReference>
<reference evidence="5 6" key="1">
    <citation type="submission" date="2016-11" db="EMBL/GenBank/DDBJ databases">
        <title>Draft Genome Sequences of Nine Cyanobacterial Strains from Diverse Habitats.</title>
        <authorList>
            <person name="Zhu T."/>
            <person name="Hou S."/>
            <person name="Lu X."/>
            <person name="Hess W.R."/>
        </authorList>
    </citation>
    <scope>NUCLEOTIDE SEQUENCE [LARGE SCALE GENOMIC DNA]</scope>
    <source>
        <strain evidence="5 6">NIES-30</strain>
    </source>
</reference>
<keyword evidence="1" id="KW-0489">Methyltransferase</keyword>
<evidence type="ECO:0000256" key="2">
    <source>
        <dbReference type="ARBA" id="ARBA00022679"/>
    </source>
</evidence>
<dbReference type="GO" id="GO:0032259">
    <property type="term" value="P:methylation"/>
    <property type="evidence" value="ECO:0007669"/>
    <property type="project" value="UniProtKB-KW"/>
</dbReference>
<sequence length="265" mass="29898">MIQWLEPRHFAAEADISAITNPAVTEPFGAPRSLPRMIFDFAVLAACITPNCPDLPVLDFGAGSGWITEFLARMGKKVVAFDIHGDLESCLRMRIAADQRLTSHQIGFEHGDGHQMPFDDCSFSNLLCYDTLHHMHSYPKVFEEFFRILAPGGRAIFVEPGAKHSKSADTIAFLKQQKAHDPSWIERDVVLEEIDEIARQAGLTGLTVVPMPHPDRLVTFNMKTWGKFRSSLPSLGKTMARKKFCDRLASLNYNERVIFYADRQF</sequence>
<evidence type="ECO:0000313" key="6">
    <source>
        <dbReference type="Proteomes" id="UP000185557"/>
    </source>
</evidence>
<keyword evidence="3" id="KW-0949">S-adenosyl-L-methionine</keyword>
<evidence type="ECO:0000313" key="5">
    <source>
        <dbReference type="EMBL" id="OKH49424.1"/>
    </source>
</evidence>
<dbReference type="AlphaFoldDB" id="A0A1U7J863"/>
<evidence type="ECO:0000256" key="3">
    <source>
        <dbReference type="ARBA" id="ARBA00022691"/>
    </source>
</evidence>
<comment type="caution">
    <text evidence="5">The sequence shown here is derived from an EMBL/GenBank/DDBJ whole genome shotgun (WGS) entry which is preliminary data.</text>
</comment>
<dbReference type="STRING" id="549789.NIES30_06125"/>
<dbReference type="SUPFAM" id="SSF53335">
    <property type="entry name" value="S-adenosyl-L-methionine-dependent methyltransferases"/>
    <property type="match status" value="1"/>
</dbReference>
<organism evidence="5 6">
    <name type="scientific">Phormidium tenue NIES-30</name>
    <dbReference type="NCBI Taxonomy" id="549789"/>
    <lineage>
        <taxon>Bacteria</taxon>
        <taxon>Bacillati</taxon>
        <taxon>Cyanobacteriota</taxon>
        <taxon>Cyanophyceae</taxon>
        <taxon>Oscillatoriophycideae</taxon>
        <taxon>Oscillatoriales</taxon>
        <taxon>Oscillatoriaceae</taxon>
        <taxon>Phormidium</taxon>
    </lineage>
</organism>
<dbReference type="RefSeq" id="WP_073607531.1">
    <property type="nucleotide sequence ID" value="NZ_MRCG01000003.1"/>
</dbReference>
<accession>A0A1U7J863</accession>
<dbReference type="PANTHER" id="PTHR43464:SF19">
    <property type="entry name" value="UBIQUINONE BIOSYNTHESIS O-METHYLTRANSFERASE, MITOCHONDRIAL"/>
    <property type="match status" value="1"/>
</dbReference>
<dbReference type="InterPro" id="IPR029063">
    <property type="entry name" value="SAM-dependent_MTases_sf"/>
</dbReference>
<dbReference type="CDD" id="cd02440">
    <property type="entry name" value="AdoMet_MTases"/>
    <property type="match status" value="1"/>
</dbReference>
<dbReference type="Proteomes" id="UP000185557">
    <property type="component" value="Unassembled WGS sequence"/>
</dbReference>
<dbReference type="Pfam" id="PF08241">
    <property type="entry name" value="Methyltransf_11"/>
    <property type="match status" value="1"/>
</dbReference>
<evidence type="ECO:0000256" key="1">
    <source>
        <dbReference type="ARBA" id="ARBA00022603"/>
    </source>
</evidence>
<proteinExistence type="predicted"/>
<dbReference type="PANTHER" id="PTHR43464">
    <property type="entry name" value="METHYLTRANSFERASE"/>
    <property type="match status" value="1"/>
</dbReference>
<dbReference type="EMBL" id="MRCG01000003">
    <property type="protein sequence ID" value="OKH49424.1"/>
    <property type="molecule type" value="Genomic_DNA"/>
</dbReference>
<keyword evidence="2" id="KW-0808">Transferase</keyword>
<dbReference type="InterPro" id="IPR013216">
    <property type="entry name" value="Methyltransf_11"/>
</dbReference>
<dbReference type="Gene3D" id="3.40.50.150">
    <property type="entry name" value="Vaccinia Virus protein VP39"/>
    <property type="match status" value="1"/>
</dbReference>